<comment type="caution">
    <text evidence="2">The sequence shown here is derived from an EMBL/GenBank/DDBJ whole genome shotgun (WGS) entry which is preliminary data.</text>
</comment>
<keyword evidence="1" id="KW-0472">Membrane</keyword>
<evidence type="ECO:0000313" key="3">
    <source>
        <dbReference type="Proteomes" id="UP001524435"/>
    </source>
</evidence>
<dbReference type="Proteomes" id="UP001524435">
    <property type="component" value="Unassembled WGS sequence"/>
</dbReference>
<feature type="transmembrane region" description="Helical" evidence="1">
    <location>
        <begin position="36"/>
        <end position="55"/>
    </location>
</feature>
<reference evidence="2 3" key="1">
    <citation type="submission" date="2022-06" db="EMBL/GenBank/DDBJ databases">
        <title>Isolation of gut microbiota from human fecal samples.</title>
        <authorList>
            <person name="Pamer E.G."/>
            <person name="Barat B."/>
            <person name="Waligurski E."/>
            <person name="Medina S."/>
            <person name="Paddock L."/>
            <person name="Mostad J."/>
        </authorList>
    </citation>
    <scope>NUCLEOTIDE SEQUENCE [LARGE SCALE GENOMIC DNA]</scope>
    <source>
        <strain evidence="2 3">DFI.6.1</strain>
    </source>
</reference>
<feature type="transmembrane region" description="Helical" evidence="1">
    <location>
        <begin position="12"/>
        <end position="30"/>
    </location>
</feature>
<evidence type="ECO:0000256" key="1">
    <source>
        <dbReference type="SAM" id="Phobius"/>
    </source>
</evidence>
<feature type="transmembrane region" description="Helical" evidence="1">
    <location>
        <begin position="76"/>
        <end position="100"/>
    </location>
</feature>
<evidence type="ECO:0000313" key="2">
    <source>
        <dbReference type="EMBL" id="MCQ5121819.1"/>
    </source>
</evidence>
<sequence>MKNMKNKWRISTIEFMSILELLALPILLFLYDRNPFGFWTLLLYLDVMQLYLVDMRQIMQAIKAERYADLWKRYKVYAYGTSLCYLVLAFKDSGLCMILVGNDLLMTLLNPFVKKKYQGK</sequence>
<organism evidence="2 3">
    <name type="scientific">Massilicoli timonensis</name>
    <dbReference type="NCBI Taxonomy" id="2015901"/>
    <lineage>
        <taxon>Bacteria</taxon>
        <taxon>Bacillati</taxon>
        <taxon>Bacillota</taxon>
        <taxon>Erysipelotrichia</taxon>
        <taxon>Erysipelotrichales</taxon>
        <taxon>Erysipelotrichaceae</taxon>
        <taxon>Massilicoli</taxon>
    </lineage>
</organism>
<accession>A0ABT1SKR5</accession>
<name>A0ABT1SKR5_9FIRM</name>
<protein>
    <submittedName>
        <fullName evidence="2">Uncharacterized protein</fullName>
    </submittedName>
</protein>
<gene>
    <name evidence="2" type="ORF">NE663_06035</name>
</gene>
<dbReference type="EMBL" id="JANGCH010000007">
    <property type="protein sequence ID" value="MCQ5121819.1"/>
    <property type="molecule type" value="Genomic_DNA"/>
</dbReference>
<keyword evidence="1" id="KW-0812">Transmembrane</keyword>
<keyword evidence="3" id="KW-1185">Reference proteome</keyword>
<proteinExistence type="predicted"/>
<keyword evidence="1" id="KW-1133">Transmembrane helix</keyword>
<dbReference type="RefSeq" id="WP_146003296.1">
    <property type="nucleotide sequence ID" value="NZ_CALVCM010000032.1"/>
</dbReference>